<feature type="compositionally biased region" description="Basic and acidic residues" evidence="2">
    <location>
        <begin position="1084"/>
        <end position="1096"/>
    </location>
</feature>
<evidence type="ECO:0000256" key="1">
    <source>
        <dbReference type="SAM" id="Coils"/>
    </source>
</evidence>
<dbReference type="PANTHER" id="PTHR23159:SF60">
    <property type="entry name" value="SPINDLE ASSEMBLY ABNORMAL PROTEIN 4"/>
    <property type="match status" value="1"/>
</dbReference>
<feature type="region of interest" description="Disordered" evidence="2">
    <location>
        <begin position="1073"/>
        <end position="1105"/>
    </location>
</feature>
<organism evidence="3 4">
    <name type="scientific">Nematostella vectensis</name>
    <name type="common">Starlet sea anemone</name>
    <dbReference type="NCBI Taxonomy" id="45351"/>
    <lineage>
        <taxon>Eukaryota</taxon>
        <taxon>Metazoa</taxon>
        <taxon>Cnidaria</taxon>
        <taxon>Anthozoa</taxon>
        <taxon>Hexacorallia</taxon>
        <taxon>Actiniaria</taxon>
        <taxon>Edwardsiidae</taxon>
        <taxon>Nematostella</taxon>
    </lineage>
</organism>
<feature type="compositionally biased region" description="Polar residues" evidence="2">
    <location>
        <begin position="1301"/>
        <end position="1314"/>
    </location>
</feature>
<feature type="region of interest" description="Disordered" evidence="2">
    <location>
        <begin position="1143"/>
        <end position="1167"/>
    </location>
</feature>
<dbReference type="HOGENOM" id="CLU_253676_0_0_1"/>
<evidence type="ECO:0000313" key="4">
    <source>
        <dbReference type="Proteomes" id="UP000001593"/>
    </source>
</evidence>
<dbReference type="STRING" id="45351.A7SPX5"/>
<dbReference type="Proteomes" id="UP000001593">
    <property type="component" value="Unassembled WGS sequence"/>
</dbReference>
<dbReference type="InParanoid" id="A7SPX5"/>
<sequence>MIDNETETSLKIEDIASLEKLKEEHYSYFDKRKFEGTGKDDKETDTDLNSDYLEYLQNVELEHDEILQEKEDLIQEKDELLRQKEALLQKIHYIEEDQDKLGEALEEERQRMLQEKSDWLEQVERQMEQEREVFAKEKAEFQDQIENQIEKEREILAKARAEIQEQMEGQIGQERDILAKEKEEFMERMYEELESERQIIGQEKDSLLENSRLLAVMVDSESVTELRMRDIESLEEEKQIHMSCDDKDVVERQDIALVTDLSMCDIQFLEDLETLHETCEATINELRESSSVPCDMDSTGVITDLNMSDIQYLEEVEAVHEGCMPSEDVDVSEKTDASESVAVETELTSSVLDYLEEVAVTHEGIVREYEAFRESMLKDKESVSVMTDMTGEHLDYLGKMALRGGEVGDLVPGLNDVDSALRQLYDSDGEQESDQREGTDGDQGTQPREDCAVMTEVTIADMATLEEELVSYRKVKDLQETSWVVIEGEGLSKGVNTDLEGPDLDYLEELEDLGQAAEAYNKLENSGALSKLAKLNPLYEDAEVLTDILMEDIDYLKEVESLYSEQNTIKVDVSVEASLTGDELAEVGNVTNKTKDSSSVISEDICAAGVVPVVESVQQDFRDTLEGGRTSDAAIQCSLMDVLELLQELQEQQHEGAPLFITAIKVNRDGQGFDPVEVMLRRQASASSTPVTRDVSTAKRRSADLDKRHSSNMSLNLDYTWKSTSSLDATPVQRLSGLSRTDSPQVPLAQDETFDLSDLESVASEQADEVPALHDGKDSLVAKFDRFLLERKDSELSSLAAFKNDIADGPSGNPNNKGLRARIQDLERAVSKNNSTCDVCMYGLRARIQDLERAVSKSNSTCDICMYGLRARIQDLERAVSKGNSTCDICMYGLRARIQDLERADAAEKATRATRDNWSAVDRDLPGKTRLLLVHELGQGLGITDSDMESLMSFGQETSGATSPVDSARSERSQDWFHRMMQAESIKSEQGTQAGSGDATGQSSQTTGDLLKLMELSNDGTIPEHLQKELDRLKAENRELYEELMDLRRLKLAAATPSFARRTSDEALADALRSSRFPGGQPRDAQDTPVEEHVEPTCRSPVESGIDSVTQLGDGWATVTDPPPKAPPKRDLEELFNLTVNSRPRAKASSVDMIDEPVVPCSRGSGPDVELERQLMALDSMDDQRDRAETVESLDFVEDRSPPPPPPASPPPPLPAEEDNSPPPLPAGPPPDEPMELELEAMLRDTSPLRDSKALRAQSRQGRNERVIPQEPLVQSRSASGLQAETSPSLEFAPDVEPNGTPYQTRPQPTQASRTDVKRYQETPKRAPPPTFPKPKMPGLRRGQTPGGRGMTTPYYRASLDDEMEAMLPAPGSVRSKASAINQGELDALNEKINFLERQLKVSLFSCWRYI</sequence>
<feature type="compositionally biased region" description="Pro residues" evidence="2">
    <location>
        <begin position="1326"/>
        <end position="1336"/>
    </location>
</feature>
<name>A7SPX5_NEMVE</name>
<feature type="compositionally biased region" description="Polar residues" evidence="2">
    <location>
        <begin position="988"/>
        <end position="1006"/>
    </location>
</feature>
<proteinExistence type="predicted"/>
<feature type="coiled-coil region" evidence="1">
    <location>
        <begin position="1023"/>
        <end position="1050"/>
    </location>
</feature>
<feature type="region of interest" description="Disordered" evidence="2">
    <location>
        <begin position="427"/>
        <end position="448"/>
    </location>
</feature>
<dbReference type="PANTHER" id="PTHR23159">
    <property type="entry name" value="CENTROSOMAL PROTEIN 2"/>
    <property type="match status" value="1"/>
</dbReference>
<feature type="compositionally biased region" description="Polar residues" evidence="2">
    <location>
        <begin position="1273"/>
        <end position="1289"/>
    </location>
</feature>
<keyword evidence="4" id="KW-1185">Reference proteome</keyword>
<protein>
    <submittedName>
        <fullName evidence="3">Uncharacterized protein</fullName>
    </submittedName>
</protein>
<reference evidence="3 4" key="1">
    <citation type="journal article" date="2007" name="Science">
        <title>Sea anemone genome reveals ancestral eumetazoan gene repertoire and genomic organization.</title>
        <authorList>
            <person name="Putnam N.H."/>
            <person name="Srivastava M."/>
            <person name="Hellsten U."/>
            <person name="Dirks B."/>
            <person name="Chapman J."/>
            <person name="Salamov A."/>
            <person name="Terry A."/>
            <person name="Shapiro H."/>
            <person name="Lindquist E."/>
            <person name="Kapitonov V.V."/>
            <person name="Jurka J."/>
            <person name="Genikhovich G."/>
            <person name="Grigoriev I.V."/>
            <person name="Lucas S.M."/>
            <person name="Steele R.E."/>
            <person name="Finnerty J.R."/>
            <person name="Technau U."/>
            <person name="Martindale M.Q."/>
            <person name="Rokhsar D.S."/>
        </authorList>
    </citation>
    <scope>NUCLEOTIDE SEQUENCE [LARGE SCALE GENOMIC DNA]</scope>
    <source>
        <strain evidence="4">CH2 X CH6</strain>
    </source>
</reference>
<feature type="region of interest" description="Disordered" evidence="2">
    <location>
        <begin position="1193"/>
        <end position="1351"/>
    </location>
</feature>
<feature type="compositionally biased region" description="Polar residues" evidence="2">
    <location>
        <begin position="684"/>
        <end position="695"/>
    </location>
</feature>
<feature type="compositionally biased region" description="Basic and acidic residues" evidence="2">
    <location>
        <begin position="1315"/>
        <end position="1325"/>
    </location>
</feature>
<gene>
    <name evidence="3" type="ORF">NEMVEDRAFT_v1g215617</name>
</gene>
<feature type="region of interest" description="Disordered" evidence="2">
    <location>
        <begin position="683"/>
        <end position="709"/>
    </location>
</feature>
<evidence type="ECO:0000256" key="2">
    <source>
        <dbReference type="SAM" id="MobiDB-lite"/>
    </source>
</evidence>
<feature type="compositionally biased region" description="Basic and acidic residues" evidence="2">
    <location>
        <begin position="1241"/>
        <end position="1254"/>
    </location>
</feature>
<feature type="compositionally biased region" description="Pro residues" evidence="2">
    <location>
        <begin position="1202"/>
        <end position="1232"/>
    </location>
</feature>
<feature type="region of interest" description="Disordered" evidence="2">
    <location>
        <begin position="986"/>
        <end position="1006"/>
    </location>
</feature>
<keyword evidence="1" id="KW-0175">Coiled coil</keyword>
<evidence type="ECO:0000313" key="3">
    <source>
        <dbReference type="EMBL" id="EDO34248.1"/>
    </source>
</evidence>
<feature type="coiled-coil region" evidence="1">
    <location>
        <begin position="56"/>
        <end position="210"/>
    </location>
</feature>
<dbReference type="EMBL" id="DS469738">
    <property type="protein sequence ID" value="EDO34248.1"/>
    <property type="molecule type" value="Genomic_DNA"/>
</dbReference>
<accession>A7SPX5</accession>